<evidence type="ECO:0000313" key="2">
    <source>
        <dbReference type="EMBL" id="EPY27342.1"/>
    </source>
</evidence>
<dbReference type="InterPro" id="IPR037138">
    <property type="entry name" value="His_deacetylse_dom_sf"/>
</dbReference>
<dbReference type="EMBL" id="ATMH01005799">
    <property type="protein sequence ID" value="EPY27342.1"/>
    <property type="molecule type" value="Genomic_DNA"/>
</dbReference>
<gene>
    <name evidence="2" type="ORF">STCU_05799</name>
</gene>
<dbReference type="PRINTS" id="PR01270">
    <property type="entry name" value="HDASUPER"/>
</dbReference>
<organism evidence="2 3">
    <name type="scientific">Strigomonas culicis</name>
    <dbReference type="NCBI Taxonomy" id="28005"/>
    <lineage>
        <taxon>Eukaryota</taxon>
        <taxon>Discoba</taxon>
        <taxon>Euglenozoa</taxon>
        <taxon>Kinetoplastea</taxon>
        <taxon>Metakinetoplastina</taxon>
        <taxon>Trypanosomatida</taxon>
        <taxon>Trypanosomatidae</taxon>
        <taxon>Strigomonadinae</taxon>
        <taxon>Strigomonas</taxon>
    </lineage>
</organism>
<sequence>MYSAQDPAPKSSVGGPTVGIFMGANVDDSAHPPNAERNRLLADLVLHYACAPFITCAEAPTSGTVASPYQYVQQELHVAPLQPELVERYALWSGGGSPPAAAPPSAIFYWHNQRFPNVGVEEMTADTHEPAYINFLKVRETLSAVDEGGAHARADAGTPPRLAEAVGGPLAASHPPSGCSSAVSSAGCAAVELPPLRGLPHLLAVPTDADYGLVGDARPFVGLWRSVTTAVAGTLHAVRWLLGREEGRLPADAAPRSERMAALHWFGGRHRARRSSAADFCYVNDVALGARALQRGLPPEQNKVLLVDLGAHPGDGTESTLRKDPDFFCLSIHTRGVSGAAAAAGGEADTVFNLPLPPGATDTLYVPLARHAIRAAMHVLGDTVGAVVLVCGADGLQGDPLGRLNLTVAGLQSVARLVVDFVDERRLRLLVLGGGGGAVDTSTARLSAVVTRDVLSCAAARRDGAPPEARYAASPWMVDVGVPVPDSSQFFTRYGGCFLMHGLPPACVPRLSELGPDNPYYAKYVKLKEAARTRRASGAGVLNTSPEAPRRISVPLLHMDS</sequence>
<proteinExistence type="predicted"/>
<dbReference type="Proteomes" id="UP000015354">
    <property type="component" value="Unassembled WGS sequence"/>
</dbReference>
<protein>
    <submittedName>
        <fullName evidence="2">Histone deacetylase 1/2</fullName>
    </submittedName>
</protein>
<comment type="caution">
    <text evidence="2">The sequence shown here is derived from an EMBL/GenBank/DDBJ whole genome shotgun (WGS) entry which is preliminary data.</text>
</comment>
<dbReference type="InterPro" id="IPR023801">
    <property type="entry name" value="His_deacetylse_dom"/>
</dbReference>
<dbReference type="InterPro" id="IPR000286">
    <property type="entry name" value="HDACs"/>
</dbReference>
<dbReference type="InterPro" id="IPR023696">
    <property type="entry name" value="Ureohydrolase_dom_sf"/>
</dbReference>
<keyword evidence="3" id="KW-1185">Reference proteome</keyword>
<evidence type="ECO:0000313" key="3">
    <source>
        <dbReference type="Proteomes" id="UP000015354"/>
    </source>
</evidence>
<feature type="domain" description="Histone deacetylase" evidence="1">
    <location>
        <begin position="124"/>
        <end position="451"/>
    </location>
</feature>
<dbReference type="AlphaFoldDB" id="S9U994"/>
<dbReference type="SUPFAM" id="SSF52768">
    <property type="entry name" value="Arginase/deacetylase"/>
    <property type="match status" value="1"/>
</dbReference>
<dbReference type="OrthoDB" id="73273at2759"/>
<dbReference type="GO" id="GO:0004407">
    <property type="term" value="F:histone deacetylase activity"/>
    <property type="evidence" value="ECO:0007669"/>
    <property type="project" value="TreeGrafter"/>
</dbReference>
<dbReference type="PANTHER" id="PTHR10625">
    <property type="entry name" value="HISTONE DEACETYLASE HDAC1-RELATED"/>
    <property type="match status" value="1"/>
</dbReference>
<dbReference type="Pfam" id="PF00850">
    <property type="entry name" value="Hist_deacetyl"/>
    <property type="match status" value="1"/>
</dbReference>
<name>S9U994_9TRYP</name>
<dbReference type="GO" id="GO:0040029">
    <property type="term" value="P:epigenetic regulation of gene expression"/>
    <property type="evidence" value="ECO:0007669"/>
    <property type="project" value="TreeGrafter"/>
</dbReference>
<accession>S9U994</accession>
<evidence type="ECO:0000259" key="1">
    <source>
        <dbReference type="Pfam" id="PF00850"/>
    </source>
</evidence>
<dbReference type="Gene3D" id="3.40.800.20">
    <property type="entry name" value="Histone deacetylase domain"/>
    <property type="match status" value="1"/>
</dbReference>
<dbReference type="PANTHER" id="PTHR10625:SF10">
    <property type="entry name" value="HISTONE DEACETYLASE HDAC1"/>
    <property type="match status" value="1"/>
</dbReference>
<reference evidence="2 3" key="1">
    <citation type="journal article" date="2013" name="PLoS ONE">
        <title>Predicting the Proteins of Angomonas deanei, Strigomonas culicis and Their Respective Endosymbionts Reveals New Aspects of the Trypanosomatidae Family.</title>
        <authorList>
            <person name="Motta M.C."/>
            <person name="Martins A.C."/>
            <person name="de Souza S.S."/>
            <person name="Catta-Preta C.M."/>
            <person name="Silva R."/>
            <person name="Klein C.C."/>
            <person name="de Almeida L.G."/>
            <person name="de Lima Cunha O."/>
            <person name="Ciapina L.P."/>
            <person name="Brocchi M."/>
            <person name="Colabardini A.C."/>
            <person name="de Araujo Lima B."/>
            <person name="Machado C.R."/>
            <person name="de Almeida Soares C.M."/>
            <person name="Probst C.M."/>
            <person name="de Menezes C.B."/>
            <person name="Thompson C.E."/>
            <person name="Bartholomeu D.C."/>
            <person name="Gradia D.F."/>
            <person name="Pavoni D.P."/>
            <person name="Grisard E.C."/>
            <person name="Fantinatti-Garboggini F."/>
            <person name="Marchini F.K."/>
            <person name="Rodrigues-Luiz G.F."/>
            <person name="Wagner G."/>
            <person name="Goldman G.H."/>
            <person name="Fietto J.L."/>
            <person name="Elias M.C."/>
            <person name="Goldman M.H."/>
            <person name="Sagot M.F."/>
            <person name="Pereira M."/>
            <person name="Stoco P.H."/>
            <person name="de Mendonca-Neto R.P."/>
            <person name="Teixeira S.M."/>
            <person name="Maciel T.E."/>
            <person name="de Oliveira Mendes T.A."/>
            <person name="Urmenyi T.P."/>
            <person name="de Souza W."/>
            <person name="Schenkman S."/>
            <person name="de Vasconcelos A.T."/>
        </authorList>
    </citation>
    <scope>NUCLEOTIDE SEQUENCE [LARGE SCALE GENOMIC DNA]</scope>
</reference>